<dbReference type="GO" id="GO:0016740">
    <property type="term" value="F:transferase activity"/>
    <property type="evidence" value="ECO:0007669"/>
    <property type="project" value="UniProtKB-ARBA"/>
</dbReference>
<dbReference type="GO" id="GO:0004821">
    <property type="term" value="F:histidine-tRNA ligase activity"/>
    <property type="evidence" value="ECO:0007669"/>
    <property type="project" value="UniProtKB-UniRule"/>
</dbReference>
<protein>
    <recommendedName>
        <fullName evidence="2">Histidine--tRNA ligase</fullName>
        <ecNumber evidence="2">6.1.1.21</ecNumber>
    </recommendedName>
</protein>
<keyword evidence="5" id="KW-1185">Reference proteome</keyword>
<evidence type="ECO:0000313" key="4">
    <source>
        <dbReference type="EMBL" id="GAE88790.1"/>
    </source>
</evidence>
<keyword evidence="4" id="KW-0030">Aminoacyl-tRNA synthetase</keyword>
<dbReference type="EC" id="6.1.1.21" evidence="2"/>
<dbReference type="PANTHER" id="PTHR43707:SF1">
    <property type="entry name" value="HISTIDINE--TRNA LIGASE, MITOCHONDRIAL-RELATED"/>
    <property type="match status" value="1"/>
</dbReference>
<evidence type="ECO:0000256" key="2">
    <source>
        <dbReference type="NCBIfam" id="TIGR00442"/>
    </source>
</evidence>
<evidence type="ECO:0000256" key="1">
    <source>
        <dbReference type="ARBA" id="ARBA00008226"/>
    </source>
</evidence>
<dbReference type="STRING" id="1294263.JCM21531_2263"/>
<evidence type="ECO:0000259" key="3">
    <source>
        <dbReference type="PROSITE" id="PS50862"/>
    </source>
</evidence>
<dbReference type="SUPFAM" id="SSF55681">
    <property type="entry name" value="Class II aaRS and biotin synthetases"/>
    <property type="match status" value="1"/>
</dbReference>
<dbReference type="CDD" id="cd00773">
    <property type="entry name" value="HisRS-like_core"/>
    <property type="match status" value="1"/>
</dbReference>
<accession>W4V5T7</accession>
<dbReference type="PROSITE" id="PS50862">
    <property type="entry name" value="AA_TRNA_LIGASE_II"/>
    <property type="match status" value="1"/>
</dbReference>
<reference evidence="4" key="1">
    <citation type="journal article" date="2014" name="Genome Announc.">
        <title>Draft Genome Sequence of Clostridium straminisolvens Strain JCM 21531T, Isolated from a Cellulose-Degrading Bacterial Community.</title>
        <authorList>
            <person name="Yuki M."/>
            <person name="Oshima K."/>
            <person name="Suda W."/>
            <person name="Sakamoto M."/>
            <person name="Kitamura K."/>
            <person name="Iida T."/>
            <person name="Hattori M."/>
            <person name="Ohkuma M."/>
        </authorList>
    </citation>
    <scope>NUCLEOTIDE SEQUENCE [LARGE SCALE GENOMIC DNA]</scope>
    <source>
        <strain evidence="4">JCM 21531</strain>
    </source>
</reference>
<dbReference type="InterPro" id="IPR006195">
    <property type="entry name" value="aa-tRNA-synth_II"/>
</dbReference>
<dbReference type="GO" id="GO:0140096">
    <property type="term" value="F:catalytic activity, acting on a protein"/>
    <property type="evidence" value="ECO:0007669"/>
    <property type="project" value="UniProtKB-ARBA"/>
</dbReference>
<gene>
    <name evidence="4" type="ORF">JCM21531_2263</name>
</gene>
<evidence type="ECO:0000313" key="5">
    <source>
        <dbReference type="Proteomes" id="UP000019109"/>
    </source>
</evidence>
<comment type="caution">
    <text evidence="4">The sequence shown here is derived from an EMBL/GenBank/DDBJ whole genome shotgun (WGS) entry which is preliminary data.</text>
</comment>
<dbReference type="NCBIfam" id="TIGR00442">
    <property type="entry name" value="hisS"/>
    <property type="match status" value="1"/>
</dbReference>
<keyword evidence="4" id="KW-0436">Ligase</keyword>
<dbReference type="InterPro" id="IPR045864">
    <property type="entry name" value="aa-tRNA-synth_II/BPL/LPL"/>
</dbReference>
<feature type="domain" description="Aminoacyl-transfer RNA synthetases class-II family profile" evidence="3">
    <location>
        <begin position="1"/>
        <end position="152"/>
    </location>
</feature>
<dbReference type="EMBL" id="BAVR01000024">
    <property type="protein sequence ID" value="GAE88790.1"/>
    <property type="molecule type" value="Genomic_DNA"/>
</dbReference>
<name>W4V5T7_9FIRM</name>
<dbReference type="Pfam" id="PF13393">
    <property type="entry name" value="tRNA-synt_His"/>
    <property type="match status" value="1"/>
</dbReference>
<dbReference type="GO" id="GO:0005737">
    <property type="term" value="C:cytoplasm"/>
    <property type="evidence" value="ECO:0007669"/>
    <property type="project" value="UniProtKB-UniRule"/>
</dbReference>
<dbReference type="AlphaFoldDB" id="W4V5T7"/>
<comment type="similarity">
    <text evidence="1">Belongs to the class-II aminoacyl-tRNA synthetase family.</text>
</comment>
<dbReference type="InterPro" id="IPR041715">
    <property type="entry name" value="HisRS-like_core"/>
</dbReference>
<proteinExistence type="inferred from homology"/>
<dbReference type="InterPro" id="IPR004516">
    <property type="entry name" value="HisRS/HisZ"/>
</dbReference>
<dbReference type="GO" id="GO:0006427">
    <property type="term" value="P:histidyl-tRNA aminoacylation"/>
    <property type="evidence" value="ECO:0007669"/>
    <property type="project" value="UniProtKB-UniRule"/>
</dbReference>
<sequence>MLTQAPKGTKDILPSEIHKWQYIEKEIAKLCHDFGYKEIRIPVFEHTELFQRGVGDTTDIVQKEMYTFLDKGQRSITLRPEGTAGVVRSYIENGMASHPQPVKLYYNITAYRYENVQKGRYREFHQFGVEAFGAAGPSIDVEIISMLRLFFDRLGINQVSLNINSIGCPVCRAEYNKKLKDYLSPNLDKLCETCNTRFERNPLRIIDCKEEACKKITAGAPALIENLCGECHSHFEGLKAGLENLGIDYTVDKNIVRGLDYYTKTVFEFVSSNIGAQGRYVAAEDMTD</sequence>
<dbReference type="InterPro" id="IPR015807">
    <property type="entry name" value="His-tRNA-ligase"/>
</dbReference>
<dbReference type="PANTHER" id="PTHR43707">
    <property type="entry name" value="HISTIDYL-TRNA SYNTHETASE"/>
    <property type="match status" value="1"/>
</dbReference>
<dbReference type="Proteomes" id="UP000019109">
    <property type="component" value="Unassembled WGS sequence"/>
</dbReference>
<dbReference type="GO" id="GO:0005524">
    <property type="term" value="F:ATP binding"/>
    <property type="evidence" value="ECO:0007669"/>
    <property type="project" value="InterPro"/>
</dbReference>
<dbReference type="Gene3D" id="3.30.930.10">
    <property type="entry name" value="Bira Bifunctional Protein, Domain 2"/>
    <property type="match status" value="1"/>
</dbReference>
<organism evidence="4 5">
    <name type="scientific">Acetivibrio straminisolvens JCM 21531</name>
    <dbReference type="NCBI Taxonomy" id="1294263"/>
    <lineage>
        <taxon>Bacteria</taxon>
        <taxon>Bacillati</taxon>
        <taxon>Bacillota</taxon>
        <taxon>Clostridia</taxon>
        <taxon>Eubacteriales</taxon>
        <taxon>Oscillospiraceae</taxon>
        <taxon>Acetivibrio</taxon>
    </lineage>
</organism>